<keyword evidence="2" id="KW-1185">Reference proteome</keyword>
<dbReference type="AlphaFoldDB" id="A0A4Y2PWN2"/>
<dbReference type="OrthoDB" id="6436962at2759"/>
<name>A0A4Y2PWN2_ARAVE</name>
<proteinExistence type="predicted"/>
<dbReference type="EMBL" id="BGPR01012343">
    <property type="protein sequence ID" value="GBN55661.1"/>
    <property type="molecule type" value="Genomic_DNA"/>
</dbReference>
<accession>A0A4Y2PWN2</accession>
<protein>
    <submittedName>
        <fullName evidence="1">Uncharacterized protein</fullName>
    </submittedName>
</protein>
<sequence>MPSVSLRPTNWIRDVIFSLNMALSLPTSRFHLSDSDFAVVVELARHFTMPRRFLDFFYGDRFTAGLKVLQMLWRSIPDPFIARDELASVFSAAQNSRLEEEIRSFIIDVTGVDVLEERGFQSRKL</sequence>
<gene>
    <name evidence="1" type="ORF">AVEN_122961_1</name>
</gene>
<dbReference type="Proteomes" id="UP000499080">
    <property type="component" value="Unassembled WGS sequence"/>
</dbReference>
<organism evidence="1 2">
    <name type="scientific">Araneus ventricosus</name>
    <name type="common">Orbweaver spider</name>
    <name type="synonym">Epeira ventricosa</name>
    <dbReference type="NCBI Taxonomy" id="182803"/>
    <lineage>
        <taxon>Eukaryota</taxon>
        <taxon>Metazoa</taxon>
        <taxon>Ecdysozoa</taxon>
        <taxon>Arthropoda</taxon>
        <taxon>Chelicerata</taxon>
        <taxon>Arachnida</taxon>
        <taxon>Araneae</taxon>
        <taxon>Araneomorphae</taxon>
        <taxon>Entelegynae</taxon>
        <taxon>Araneoidea</taxon>
        <taxon>Araneidae</taxon>
        <taxon>Araneus</taxon>
    </lineage>
</organism>
<comment type="caution">
    <text evidence="1">The sequence shown here is derived from an EMBL/GenBank/DDBJ whole genome shotgun (WGS) entry which is preliminary data.</text>
</comment>
<evidence type="ECO:0000313" key="2">
    <source>
        <dbReference type="Proteomes" id="UP000499080"/>
    </source>
</evidence>
<reference evidence="1 2" key="1">
    <citation type="journal article" date="2019" name="Sci. Rep.">
        <title>Orb-weaving spider Araneus ventricosus genome elucidates the spidroin gene catalogue.</title>
        <authorList>
            <person name="Kono N."/>
            <person name="Nakamura H."/>
            <person name="Ohtoshi R."/>
            <person name="Moran D.A.P."/>
            <person name="Shinohara A."/>
            <person name="Yoshida Y."/>
            <person name="Fujiwara M."/>
            <person name="Mori M."/>
            <person name="Tomita M."/>
            <person name="Arakawa K."/>
        </authorList>
    </citation>
    <scope>NUCLEOTIDE SEQUENCE [LARGE SCALE GENOMIC DNA]</scope>
</reference>
<evidence type="ECO:0000313" key="1">
    <source>
        <dbReference type="EMBL" id="GBN55661.1"/>
    </source>
</evidence>